<feature type="transmembrane region" description="Helical" evidence="9">
    <location>
        <begin position="107"/>
        <end position="132"/>
    </location>
</feature>
<dbReference type="Proteomes" id="UP000692896">
    <property type="component" value="Unassembled WGS sequence"/>
</dbReference>
<comment type="caution">
    <text evidence="12">The sequence shown here is derived from an EMBL/GenBank/DDBJ whole genome shotgun (WGS) entry which is preliminary data.</text>
</comment>
<evidence type="ECO:0000256" key="2">
    <source>
        <dbReference type="ARBA" id="ARBA00007069"/>
    </source>
</evidence>
<feature type="transmembrane region" description="Helical" evidence="9">
    <location>
        <begin position="66"/>
        <end position="95"/>
    </location>
</feature>
<keyword evidence="3 9" id="KW-0813">Transport</keyword>
<dbReference type="PANTHER" id="PTHR30425:SF1">
    <property type="entry name" value="PHOSPHATE TRANSPORT SYSTEM PERMEASE PROTEIN PSTC"/>
    <property type="match status" value="1"/>
</dbReference>
<evidence type="ECO:0000256" key="10">
    <source>
        <dbReference type="RuleBase" id="RU363054"/>
    </source>
</evidence>
<keyword evidence="7 9" id="KW-1133">Transmembrane helix</keyword>
<dbReference type="RefSeq" id="WP_214918764.1">
    <property type="nucleotide sequence ID" value="NZ_JAGGNX010000008.1"/>
</dbReference>
<feature type="transmembrane region" description="Helical" evidence="9">
    <location>
        <begin position="138"/>
        <end position="160"/>
    </location>
</feature>
<evidence type="ECO:0000256" key="6">
    <source>
        <dbReference type="ARBA" id="ARBA00022692"/>
    </source>
</evidence>
<keyword evidence="4" id="KW-1003">Cell membrane</keyword>
<keyword evidence="5 10" id="KW-0592">Phosphate transport</keyword>
<evidence type="ECO:0000313" key="12">
    <source>
        <dbReference type="EMBL" id="MBT2329495.1"/>
    </source>
</evidence>
<reference evidence="12" key="1">
    <citation type="submission" date="2021-03" db="EMBL/GenBank/DDBJ databases">
        <title>Genomic analysis provides insights into the functional capacity of soil bacteria communities inhabiting an altitudinal gradient in the Atacama Desert.</title>
        <authorList>
            <person name="Gonzalez M."/>
            <person name="Maldonado J."/>
            <person name="Maza F."/>
            <person name="Hodar C."/>
            <person name="Cortes M."/>
            <person name="Palma R."/>
            <person name="Andreani C."/>
            <person name="Gaete A."/>
            <person name="Vasquez-Dean J."/>
            <person name="Acuna V."/>
            <person name="Aguado M."/>
            <person name="Mandakovic D."/>
            <person name="Latorre M."/>
            <person name="Orellana A."/>
            <person name="Gutierrez R."/>
            <person name="Montecino M."/>
            <person name="Allende M."/>
            <person name="Maass A."/>
            <person name="Cambiazo V."/>
        </authorList>
    </citation>
    <scope>NUCLEOTIDE SEQUENCE</scope>
    <source>
        <strain evidence="12">ISL-25</strain>
    </source>
</reference>
<proteinExistence type="inferred from homology"/>
<evidence type="ECO:0000256" key="3">
    <source>
        <dbReference type="ARBA" id="ARBA00022448"/>
    </source>
</evidence>
<dbReference type="EMBL" id="JAGGOB010000024">
    <property type="protein sequence ID" value="MBT2329495.1"/>
    <property type="molecule type" value="Genomic_DNA"/>
</dbReference>
<name>A0A944DP63_PSEFL</name>
<evidence type="ECO:0000256" key="9">
    <source>
        <dbReference type="RuleBase" id="RU363032"/>
    </source>
</evidence>
<keyword evidence="10" id="KW-0997">Cell inner membrane</keyword>
<dbReference type="NCBIfam" id="TIGR02138">
    <property type="entry name" value="phosphate_pstC"/>
    <property type="match status" value="1"/>
</dbReference>
<dbReference type="InterPro" id="IPR000515">
    <property type="entry name" value="MetI-like"/>
</dbReference>
<evidence type="ECO:0000313" key="13">
    <source>
        <dbReference type="Proteomes" id="UP000692896"/>
    </source>
</evidence>
<feature type="transmembrane region" description="Helical" evidence="9">
    <location>
        <begin position="12"/>
        <end position="33"/>
    </location>
</feature>
<keyword evidence="6 9" id="KW-0812">Transmembrane</keyword>
<dbReference type="PANTHER" id="PTHR30425">
    <property type="entry name" value="PHOSPHATE TRANSPORT SYSTEM PERMEASE PROTEIN PST"/>
    <property type="match status" value="1"/>
</dbReference>
<feature type="domain" description="ABC transmembrane type-1" evidence="11">
    <location>
        <begin position="67"/>
        <end position="274"/>
    </location>
</feature>
<comment type="function">
    <text evidence="10">Part of the binding-protein-dependent transport system for phosphate; probably responsible for the translocation of the substrate across the membrane.</text>
</comment>
<protein>
    <recommendedName>
        <fullName evidence="10">Phosphate transport system permease protein</fullName>
    </recommendedName>
</protein>
<dbReference type="Gene3D" id="1.10.3720.10">
    <property type="entry name" value="MetI-like"/>
    <property type="match status" value="1"/>
</dbReference>
<dbReference type="GO" id="GO:0005315">
    <property type="term" value="F:phosphate transmembrane transporter activity"/>
    <property type="evidence" value="ECO:0007669"/>
    <property type="project" value="InterPro"/>
</dbReference>
<evidence type="ECO:0000256" key="1">
    <source>
        <dbReference type="ARBA" id="ARBA00004651"/>
    </source>
</evidence>
<evidence type="ECO:0000256" key="8">
    <source>
        <dbReference type="ARBA" id="ARBA00023136"/>
    </source>
</evidence>
<dbReference type="PROSITE" id="PS50928">
    <property type="entry name" value="ABC_TM1"/>
    <property type="match status" value="1"/>
</dbReference>
<dbReference type="AlphaFoldDB" id="A0A944DP63"/>
<dbReference type="InterPro" id="IPR035906">
    <property type="entry name" value="MetI-like_sf"/>
</dbReference>
<evidence type="ECO:0000256" key="5">
    <source>
        <dbReference type="ARBA" id="ARBA00022592"/>
    </source>
</evidence>
<organism evidence="12 13">
    <name type="scientific">Pseudomonas fluorescens</name>
    <dbReference type="NCBI Taxonomy" id="294"/>
    <lineage>
        <taxon>Bacteria</taxon>
        <taxon>Pseudomonadati</taxon>
        <taxon>Pseudomonadota</taxon>
        <taxon>Gammaproteobacteria</taxon>
        <taxon>Pseudomonadales</taxon>
        <taxon>Pseudomonadaceae</taxon>
        <taxon>Pseudomonas</taxon>
    </lineage>
</organism>
<dbReference type="GO" id="GO:0005886">
    <property type="term" value="C:plasma membrane"/>
    <property type="evidence" value="ECO:0007669"/>
    <property type="project" value="UniProtKB-SubCell"/>
</dbReference>
<dbReference type="InterPro" id="IPR051124">
    <property type="entry name" value="Phosphate_Transport_Permease"/>
</dbReference>
<dbReference type="CDD" id="cd06261">
    <property type="entry name" value="TM_PBP2"/>
    <property type="match status" value="1"/>
</dbReference>
<comment type="caution">
    <text evidence="10">Lacks conserved residue(s) required for the propagation of feature annotation.</text>
</comment>
<dbReference type="InterPro" id="IPR011864">
    <property type="entry name" value="Phosphate_PstC"/>
</dbReference>
<accession>A0A944DP63</accession>
<evidence type="ECO:0000256" key="4">
    <source>
        <dbReference type="ARBA" id="ARBA00022475"/>
    </source>
</evidence>
<dbReference type="Pfam" id="PF00528">
    <property type="entry name" value="BPD_transp_1"/>
    <property type="match status" value="1"/>
</dbReference>
<comment type="similarity">
    <text evidence="2 10">Belongs to the binding-protein-dependent transport system permease family. CysTW subfamily.</text>
</comment>
<feature type="transmembrane region" description="Helical" evidence="9">
    <location>
        <begin position="255"/>
        <end position="277"/>
    </location>
</feature>
<dbReference type="SUPFAM" id="SSF161098">
    <property type="entry name" value="MetI-like"/>
    <property type="match status" value="1"/>
</dbReference>
<gene>
    <name evidence="12" type="primary">pstC</name>
    <name evidence="12" type="ORF">J7E47_12270</name>
</gene>
<evidence type="ECO:0000259" key="11">
    <source>
        <dbReference type="PROSITE" id="PS50928"/>
    </source>
</evidence>
<dbReference type="GO" id="GO:0006817">
    <property type="term" value="P:phosphate ion transport"/>
    <property type="evidence" value="ECO:0007669"/>
    <property type="project" value="UniProtKB-KW"/>
</dbReference>
<evidence type="ECO:0000256" key="7">
    <source>
        <dbReference type="ARBA" id="ARBA00022989"/>
    </source>
</evidence>
<comment type="subcellular location">
    <subcellularLocation>
        <location evidence="10">Cell inner membrane</location>
        <topology evidence="10">Multi-pass membrane protein</topology>
    </subcellularLocation>
    <subcellularLocation>
        <location evidence="1 9">Cell membrane</location>
        <topology evidence="1 9">Multi-pass membrane protein</topology>
    </subcellularLocation>
</comment>
<keyword evidence="8 9" id="KW-0472">Membrane</keyword>
<sequence length="287" mass="30364">MSPLSRSGAITISFLVCGMTCVFIMLMMGVFIFDQSYDFINSVGVGRVFTDRTWNPDSGFYNFVPMIMGTLLVSVGAIVIAAPIGLGIAIFCNFHGNRWAAGFLEQLLALLAGVPSVVYGLWGLMAVTPIIYKVKPPGASLLAGILILALMIIPTVGLIAKESIRRVPASLINGAAALGLSRERIILSVVLPSARAGLYAAVTLALGRALGETMAVLMVTGNVVKVPTTLFDPIRTLAANIALEMAYAADVHRSALFASGLALMLLVIALVLASSFFNPKEVMREIS</sequence>